<keyword evidence="2" id="KW-1185">Reference proteome</keyword>
<dbReference type="OrthoDB" id="1150977at2"/>
<accession>A0A2S7T7Q2</accession>
<dbReference type="EMBL" id="MQVX01000001">
    <property type="protein sequence ID" value="PQJ15962.1"/>
    <property type="molecule type" value="Genomic_DNA"/>
</dbReference>
<evidence type="ECO:0000313" key="2">
    <source>
        <dbReference type="Proteomes" id="UP000239366"/>
    </source>
</evidence>
<reference evidence="2" key="1">
    <citation type="submission" date="2016-11" db="EMBL/GenBank/DDBJ databases">
        <title>Trade-off between light-utilization and light-protection in marine flavobacteria.</title>
        <authorList>
            <person name="Kumagai Y."/>
            <person name="Yoshizawa S."/>
            <person name="Kogure K."/>
        </authorList>
    </citation>
    <scope>NUCLEOTIDE SEQUENCE [LARGE SCALE GENOMIC DNA]</scope>
    <source>
        <strain evidence="2">SG-18</strain>
    </source>
</reference>
<sequence>MASEGMKNRYLKFDAGQDGTGIRDEFSGYIDLKELPISGDLIREITQWVAEYPSAPYESSNLTPSEISKHDDLGISLMKRTAIELGDGYKFKYFSDITSMEYLLMDNGSIKKYS</sequence>
<evidence type="ECO:0000313" key="1">
    <source>
        <dbReference type="EMBL" id="PQJ15962.1"/>
    </source>
</evidence>
<dbReference type="Proteomes" id="UP000239366">
    <property type="component" value="Unassembled WGS sequence"/>
</dbReference>
<name>A0A2S7T7Q2_9FLAO</name>
<organism evidence="1 2">
    <name type="scientific">Aureicoccus marinus</name>
    <dbReference type="NCBI Taxonomy" id="754435"/>
    <lineage>
        <taxon>Bacteria</taxon>
        <taxon>Pseudomonadati</taxon>
        <taxon>Bacteroidota</taxon>
        <taxon>Flavobacteriia</taxon>
        <taxon>Flavobacteriales</taxon>
        <taxon>Flavobacteriaceae</taxon>
        <taxon>Aureicoccus</taxon>
    </lineage>
</organism>
<gene>
    <name evidence="1" type="ORF">BST99_09695</name>
</gene>
<protein>
    <submittedName>
        <fullName evidence="1">Uncharacterized protein</fullName>
    </submittedName>
</protein>
<proteinExistence type="predicted"/>
<dbReference type="AlphaFoldDB" id="A0A2S7T7Q2"/>
<comment type="caution">
    <text evidence="1">The sequence shown here is derived from an EMBL/GenBank/DDBJ whole genome shotgun (WGS) entry which is preliminary data.</text>
</comment>